<proteinExistence type="predicted"/>
<name>A0A0N0E8Y4_9HYPH</name>
<reference evidence="2 3" key="1">
    <citation type="submission" date="2015-01" db="EMBL/GenBank/DDBJ databases">
        <title>Ahrensia donghaiensis sp. nov., a novel dimethylsulphoniopropionate-cleavage bacterium isolated from seawater and emended descriptions of the genus Ahrensia and Ahrensia kielensis.</title>
        <authorList>
            <person name="Liu J."/>
        </authorList>
    </citation>
    <scope>NUCLEOTIDE SEQUENCE [LARGE SCALE GENOMIC DNA]</scope>
    <source>
        <strain evidence="2 3">LZD062</strain>
    </source>
</reference>
<dbReference type="EMBL" id="JXMU01000001">
    <property type="protein sequence ID" value="KPB02888.1"/>
    <property type="molecule type" value="Genomic_DNA"/>
</dbReference>
<dbReference type="PATRIC" id="fig|1514904.3.peg.217"/>
<dbReference type="GO" id="GO:0008775">
    <property type="term" value="F:acetate CoA-transferase activity"/>
    <property type="evidence" value="ECO:0007669"/>
    <property type="project" value="InterPro"/>
</dbReference>
<dbReference type="Pfam" id="PF13336">
    <property type="entry name" value="AcetylCoA_hyd_C"/>
    <property type="match status" value="1"/>
</dbReference>
<dbReference type="PANTHER" id="PTHR21432">
    <property type="entry name" value="ACETYL-COA HYDROLASE-RELATED"/>
    <property type="match status" value="1"/>
</dbReference>
<sequence length="621" mass="68584">MVGVRLADRTYIYTDPDALAGALFKRLDGHIRLALPLGLGKPVTLVNALTRLAAADPNLKLSIFTALTLQKPKAGSDIEKRFLEPATDRLFGRYPSLHYADMIAEKRLPDNIEVSEFFFQAGSWLGNSYAQRHYISANYTHARDVLIAQKPNLLVQLVPREEGKISLSCNTDISADLFDFRHQGKMDFIAVGELCDALPFMGGAAMLPENEFEMMLEPKEQIDLFSAVRRPVSAAQYAIGLHVTRLIADGGTLQIGIGGIGDAVAHTLMLRDKSALDDVWQTSPFALSGDETAPFKTGLYAISEMLVGGLLALFENGIIRREVDGVCIHAGFFVEARDMYERLRALDPAKRAKIAMMPVSFTNALYGQEEKKRTARVRARFVNSAMKVSLLGDAMSDAAETGAVVSGIGGQFNFFEQAFALEDGRAILTLPATRMSDGKTTSNIVWQLPVTSVPRHMRDIVITEYGTADLRGQTDEDVIKRMIAIADSRFQNDLVKEAKKAGKLSGNYQVPEAHRNNTPQALEKWLTPYRDELLPDFPLGTDFNEIERVLLPALKRLSQASSSKMELASLIWASVFAAAHPREEEAMERMGYEPKAQLLESGQARALRGALRQVAKNKFQS</sequence>
<dbReference type="Gene3D" id="3.40.1080.20">
    <property type="entry name" value="Acetyl-CoA hydrolase/transferase C-terminal domain"/>
    <property type="match status" value="1"/>
</dbReference>
<accession>A0A0N0E8Y4</accession>
<evidence type="ECO:0000259" key="1">
    <source>
        <dbReference type="Pfam" id="PF13336"/>
    </source>
</evidence>
<dbReference type="InterPro" id="IPR026888">
    <property type="entry name" value="AcetylCoA_hyd_C"/>
</dbReference>
<dbReference type="STRING" id="1514904.SU32_01045"/>
<evidence type="ECO:0000313" key="3">
    <source>
        <dbReference type="Proteomes" id="UP000038011"/>
    </source>
</evidence>
<gene>
    <name evidence="2" type="ORF">SU32_01045</name>
</gene>
<evidence type="ECO:0000313" key="2">
    <source>
        <dbReference type="EMBL" id="KPB02888.1"/>
    </source>
</evidence>
<dbReference type="SUPFAM" id="SSF100950">
    <property type="entry name" value="NagB/RpiA/CoA transferase-like"/>
    <property type="match status" value="1"/>
</dbReference>
<dbReference type="InterPro" id="IPR046433">
    <property type="entry name" value="ActCoA_hydro"/>
</dbReference>
<keyword evidence="3" id="KW-1185">Reference proteome</keyword>
<protein>
    <recommendedName>
        <fullName evidence="1">Acetyl-CoA hydrolase/transferase C-terminal domain-containing protein</fullName>
    </recommendedName>
</protein>
<dbReference type="InterPro" id="IPR037171">
    <property type="entry name" value="NagB/RpiA_transferase-like"/>
</dbReference>
<dbReference type="PANTHER" id="PTHR21432:SF20">
    <property type="entry name" value="ACETYL-COA HYDROLASE"/>
    <property type="match status" value="1"/>
</dbReference>
<dbReference type="GO" id="GO:0006083">
    <property type="term" value="P:acetate metabolic process"/>
    <property type="evidence" value="ECO:0007669"/>
    <property type="project" value="InterPro"/>
</dbReference>
<dbReference type="InterPro" id="IPR038460">
    <property type="entry name" value="AcetylCoA_hyd_C_sf"/>
</dbReference>
<feature type="domain" description="Acetyl-CoA hydrolase/transferase C-terminal" evidence="1">
    <location>
        <begin position="339"/>
        <end position="498"/>
    </location>
</feature>
<comment type="caution">
    <text evidence="2">The sequence shown here is derived from an EMBL/GenBank/DDBJ whole genome shotgun (WGS) entry which is preliminary data.</text>
</comment>
<dbReference type="Proteomes" id="UP000038011">
    <property type="component" value="Unassembled WGS sequence"/>
</dbReference>
<organism evidence="2 3">
    <name type="scientific">Ahrensia marina</name>
    <dbReference type="NCBI Taxonomy" id="1514904"/>
    <lineage>
        <taxon>Bacteria</taxon>
        <taxon>Pseudomonadati</taxon>
        <taxon>Pseudomonadota</taxon>
        <taxon>Alphaproteobacteria</taxon>
        <taxon>Hyphomicrobiales</taxon>
        <taxon>Ahrensiaceae</taxon>
        <taxon>Ahrensia</taxon>
    </lineage>
</organism>
<dbReference type="Gene3D" id="3.30.750.70">
    <property type="entry name" value="4-hydroxybutyrate coenzyme like domains"/>
    <property type="match status" value="1"/>
</dbReference>
<dbReference type="AlphaFoldDB" id="A0A0N0E8Y4"/>